<organism evidence="1 2">
    <name type="scientific">Prevotella scopos JCM 17725</name>
    <dbReference type="NCBI Taxonomy" id="1236518"/>
    <lineage>
        <taxon>Bacteria</taxon>
        <taxon>Pseudomonadati</taxon>
        <taxon>Bacteroidota</taxon>
        <taxon>Bacteroidia</taxon>
        <taxon>Bacteroidales</taxon>
        <taxon>Prevotellaceae</taxon>
        <taxon>Prevotella</taxon>
    </lineage>
</organism>
<gene>
    <name evidence="1" type="ORF">SAMN05444364_11337</name>
</gene>
<reference evidence="1 2" key="1">
    <citation type="submission" date="2016-11" db="EMBL/GenBank/DDBJ databases">
        <authorList>
            <person name="Varghese N."/>
            <person name="Submissions S."/>
        </authorList>
    </citation>
    <scope>NUCLEOTIDE SEQUENCE [LARGE SCALE GENOMIC DNA]</scope>
    <source>
        <strain evidence="1 2">DSM 22613</strain>
    </source>
</reference>
<keyword evidence="2" id="KW-1185">Reference proteome</keyword>
<proteinExistence type="predicted"/>
<comment type="caution">
    <text evidence="1">The sequence shown here is derived from an EMBL/GenBank/DDBJ whole genome shotgun (WGS) entry which is preliminary data.</text>
</comment>
<evidence type="ECO:0000313" key="2">
    <source>
        <dbReference type="Proteomes" id="UP000184105"/>
    </source>
</evidence>
<name>A0AAX2F4B5_9BACT</name>
<protein>
    <submittedName>
        <fullName evidence="1">Uncharacterized protein</fullName>
    </submittedName>
</protein>
<accession>A0AAX2F4B5</accession>
<dbReference type="EMBL" id="FQWA01000013">
    <property type="protein sequence ID" value="SHF85174.1"/>
    <property type="molecule type" value="Genomic_DNA"/>
</dbReference>
<dbReference type="RefSeq" id="WP_025837531.1">
    <property type="nucleotide sequence ID" value="NZ_BAKP01000008.1"/>
</dbReference>
<evidence type="ECO:0000313" key="1">
    <source>
        <dbReference type="EMBL" id="SHF85174.1"/>
    </source>
</evidence>
<dbReference type="Proteomes" id="UP000184105">
    <property type="component" value="Unassembled WGS sequence"/>
</dbReference>
<sequence length="247" mass="28414">MENNKLEAAILQISTEERAVNYQWEKDADKLDKNISIVCMDDIQKMKDNGWTFKTNMPLCEGMTLALHPFIHKCYIDITSAEDEIFKDKLDCLGKVSKLLGVKIFEAKAIFIEEKHRNLDASGNINYKAVKLDASYRKEEEEKYAKTYSRKETFSGEFTQIGYEKAKQLIKQYKLNDLDYIVEQRNPEDSSKLSAQEVKVQLTKELNSLAECAFSLNILKGVFTLNANVKQTIATQKKVILETKLIF</sequence>
<dbReference type="AlphaFoldDB" id="A0AAX2F4B5"/>